<dbReference type="PANTHER" id="PTHR43685">
    <property type="entry name" value="GLYCOSYLTRANSFERASE"/>
    <property type="match status" value="1"/>
</dbReference>
<keyword evidence="2" id="KW-0808">Transferase</keyword>
<dbReference type="Proteomes" id="UP000317039">
    <property type="component" value="Chromosome"/>
</dbReference>
<reference evidence="2 3" key="1">
    <citation type="submission" date="2019-07" db="EMBL/GenBank/DDBJ databases">
        <title>Complete Genome Sequence and Methylome Analysis of Nocardia otitidis-caviarum NEB252.</title>
        <authorList>
            <person name="Fomenkov A."/>
            <person name="Anton B.P."/>
            <person name="Vincze T."/>
            <person name="Roberts R.J."/>
        </authorList>
    </citation>
    <scope>NUCLEOTIDE SEQUENCE [LARGE SCALE GENOMIC DNA]</scope>
    <source>
        <strain evidence="2 3">NEB252</strain>
    </source>
</reference>
<dbReference type="InterPro" id="IPR050834">
    <property type="entry name" value="Glycosyltransf_2"/>
</dbReference>
<protein>
    <submittedName>
        <fullName evidence="2">Glycosyltransferase</fullName>
    </submittedName>
</protein>
<sequence>MISSISAWGSRRSSVRAIEVASLSAGMTTDSVCRGVGWGIGLSISLSQVSTERSILAVFAPSRIPRNGKSGGPRVRRILLRRIAVEWCTPATEALRADFMNDAPPTARTPELVSIIIPVHNGLPDLDEQLNGLAEQDYSGPFEVLISDNGSTDGLRAHIANHPVRERLTVRYIDSSATPGAPFARNNAAAVAAGDFLVFIDQDDRVYPHWLGALVRAAAEYDAVGGAIESDTLNDRASATWRPVPAPAEGFATHWLPFANGNNTAYWRTAFEKIGGYDEALITGGDDVDISWRVQQAGLSFGHAPDALIAYRLRTEWRAAWRQCVGYGYGYAEVCVKHRPLGCPRIPMRAALTSLVVAVLCHPLNPFTRRLVPPGLWIMHTAGLVGRLRANLRYRTYTG</sequence>
<gene>
    <name evidence="2" type="ORF">FOH10_03905</name>
</gene>
<dbReference type="InterPro" id="IPR001173">
    <property type="entry name" value="Glyco_trans_2-like"/>
</dbReference>
<evidence type="ECO:0000313" key="3">
    <source>
        <dbReference type="Proteomes" id="UP000317039"/>
    </source>
</evidence>
<dbReference type="InterPro" id="IPR029044">
    <property type="entry name" value="Nucleotide-diphossugar_trans"/>
</dbReference>
<dbReference type="GO" id="GO:0016740">
    <property type="term" value="F:transferase activity"/>
    <property type="evidence" value="ECO:0007669"/>
    <property type="project" value="UniProtKB-KW"/>
</dbReference>
<dbReference type="Gene3D" id="3.90.550.10">
    <property type="entry name" value="Spore Coat Polysaccharide Biosynthesis Protein SpsA, Chain A"/>
    <property type="match status" value="1"/>
</dbReference>
<dbReference type="PANTHER" id="PTHR43685:SF12">
    <property type="entry name" value="GLYCOSYL TRANSFERASE FAMILY 2"/>
    <property type="match status" value="1"/>
</dbReference>
<dbReference type="Pfam" id="PF00535">
    <property type="entry name" value="Glycos_transf_2"/>
    <property type="match status" value="1"/>
</dbReference>
<evidence type="ECO:0000259" key="1">
    <source>
        <dbReference type="Pfam" id="PF00535"/>
    </source>
</evidence>
<feature type="domain" description="Glycosyltransferase 2-like" evidence="1">
    <location>
        <begin position="114"/>
        <end position="274"/>
    </location>
</feature>
<dbReference type="KEGG" id="nod:FOH10_03905"/>
<dbReference type="AlphaFoldDB" id="A0A516NGI3"/>
<evidence type="ECO:0000313" key="2">
    <source>
        <dbReference type="EMBL" id="QDP78011.1"/>
    </source>
</evidence>
<dbReference type="SUPFAM" id="SSF53448">
    <property type="entry name" value="Nucleotide-diphospho-sugar transferases"/>
    <property type="match status" value="1"/>
</dbReference>
<dbReference type="EMBL" id="CP041695">
    <property type="protein sequence ID" value="QDP78011.1"/>
    <property type="molecule type" value="Genomic_DNA"/>
</dbReference>
<name>A0A516NGI3_9NOCA</name>
<organism evidence="2 3">
    <name type="scientific">Nocardia otitidiscaviarum</name>
    <dbReference type="NCBI Taxonomy" id="1823"/>
    <lineage>
        <taxon>Bacteria</taxon>
        <taxon>Bacillati</taxon>
        <taxon>Actinomycetota</taxon>
        <taxon>Actinomycetes</taxon>
        <taxon>Mycobacteriales</taxon>
        <taxon>Nocardiaceae</taxon>
        <taxon>Nocardia</taxon>
    </lineage>
</organism>
<accession>A0A516NGI3</accession>
<proteinExistence type="predicted"/>